<feature type="domain" description="Fatty acid desaturase" evidence="2">
    <location>
        <begin position="90"/>
        <end position="348"/>
    </location>
</feature>
<dbReference type="RefSeq" id="WP_345371942.1">
    <property type="nucleotide sequence ID" value="NZ_BAABLM010000001.1"/>
</dbReference>
<name>A0ABP8VJX0_9MICO</name>
<keyword evidence="1" id="KW-0812">Transmembrane</keyword>
<feature type="transmembrane region" description="Helical" evidence="1">
    <location>
        <begin position="65"/>
        <end position="86"/>
    </location>
</feature>
<evidence type="ECO:0000256" key="1">
    <source>
        <dbReference type="SAM" id="Phobius"/>
    </source>
</evidence>
<reference evidence="4" key="1">
    <citation type="journal article" date="2019" name="Int. J. Syst. Evol. Microbiol.">
        <title>The Global Catalogue of Microorganisms (GCM) 10K type strain sequencing project: providing services to taxonomists for standard genome sequencing and annotation.</title>
        <authorList>
            <consortium name="The Broad Institute Genomics Platform"/>
            <consortium name="The Broad Institute Genome Sequencing Center for Infectious Disease"/>
            <person name="Wu L."/>
            <person name="Ma J."/>
        </authorList>
    </citation>
    <scope>NUCLEOTIDE SEQUENCE [LARGE SCALE GENOMIC DNA]</scope>
    <source>
        <strain evidence="4">JCM 18956</strain>
    </source>
</reference>
<gene>
    <name evidence="3" type="ORF">GCM10025780_00850</name>
</gene>
<proteinExistence type="predicted"/>
<organism evidence="3 4">
    <name type="scientific">Frondihabitans cladoniiphilus</name>
    <dbReference type="NCBI Taxonomy" id="715785"/>
    <lineage>
        <taxon>Bacteria</taxon>
        <taxon>Bacillati</taxon>
        <taxon>Actinomycetota</taxon>
        <taxon>Actinomycetes</taxon>
        <taxon>Micrococcales</taxon>
        <taxon>Microbacteriaceae</taxon>
        <taxon>Frondihabitans</taxon>
    </lineage>
</organism>
<dbReference type="CDD" id="cd03506">
    <property type="entry name" value="Delta6-FADS-like"/>
    <property type="match status" value="1"/>
</dbReference>
<dbReference type="PANTHER" id="PTHR19353:SF19">
    <property type="entry name" value="DELTA(5) FATTY ACID DESATURASE C-RELATED"/>
    <property type="match status" value="1"/>
</dbReference>
<evidence type="ECO:0000259" key="2">
    <source>
        <dbReference type="Pfam" id="PF00487"/>
    </source>
</evidence>
<feature type="transmembrane region" description="Helical" evidence="1">
    <location>
        <begin position="92"/>
        <end position="111"/>
    </location>
</feature>
<keyword evidence="1" id="KW-1133">Transmembrane helix</keyword>
<keyword evidence="1" id="KW-0472">Membrane</keyword>
<feature type="transmembrane region" description="Helical" evidence="1">
    <location>
        <begin position="252"/>
        <end position="271"/>
    </location>
</feature>
<dbReference type="InterPro" id="IPR012171">
    <property type="entry name" value="Fatty_acid_desaturase"/>
</dbReference>
<accession>A0ABP8VJX0</accession>
<feature type="transmembrane region" description="Helical" evidence="1">
    <location>
        <begin position="225"/>
        <end position="246"/>
    </location>
</feature>
<dbReference type="Proteomes" id="UP001501295">
    <property type="component" value="Unassembled WGS sequence"/>
</dbReference>
<evidence type="ECO:0000313" key="3">
    <source>
        <dbReference type="EMBL" id="GAA4663969.1"/>
    </source>
</evidence>
<evidence type="ECO:0000313" key="4">
    <source>
        <dbReference type="Proteomes" id="UP001501295"/>
    </source>
</evidence>
<dbReference type="InterPro" id="IPR005804">
    <property type="entry name" value="FA_desaturase_dom"/>
</dbReference>
<dbReference type="PIRSF" id="PIRSF015921">
    <property type="entry name" value="FA_sphinglp_des"/>
    <property type="match status" value="1"/>
</dbReference>
<dbReference type="EMBL" id="BAABLM010000001">
    <property type="protein sequence ID" value="GAA4663969.1"/>
    <property type="molecule type" value="Genomic_DNA"/>
</dbReference>
<comment type="caution">
    <text evidence="3">The sequence shown here is derived from an EMBL/GenBank/DDBJ whole genome shotgun (WGS) entry which is preliminary data.</text>
</comment>
<keyword evidence="4" id="KW-1185">Reference proteome</keyword>
<sequence>MTSLESRPPTTSAPITFATAPVRNHKELPAGFRGTTSGETSKPISTYTALLAKVRDAGLLKRRTGFYITMFVVITSLLAAAVTGSYLLGPSWFQLLIAAGIGLIFTQYGFLAHETAHRQVFESGKMSDRYGRILASGFVGMSYDWWTSKHTKHHGNPNTIGRDSDIAPGPIAFIEENAATRGPITRWLRERQGYGFFPILLLEGLNLHVTSYKTMFGRKKVDKRAWEIGLVTVRFAVYLGVVFSFLPLGMAFAFVGVQLAVFGFYLGAAFAPNHIGMPIIPEKSRVDFLSKQVLTSRNIRGHGMTFAMGGLNYQVEHHLFPNMARPNLRAASKLVQEHCGENLVPYTVTTLPNAFGIVVRYLNTVGLAARTSFDCPMAAEYRPR</sequence>
<dbReference type="PANTHER" id="PTHR19353">
    <property type="entry name" value="FATTY ACID DESATURASE 2"/>
    <property type="match status" value="1"/>
</dbReference>
<dbReference type="Pfam" id="PF00487">
    <property type="entry name" value="FA_desaturase"/>
    <property type="match status" value="1"/>
</dbReference>
<protein>
    <submittedName>
        <fullName evidence="3">Acyl-CoA desaturase</fullName>
    </submittedName>
</protein>